<dbReference type="InterPro" id="IPR036259">
    <property type="entry name" value="MFS_trans_sf"/>
</dbReference>
<evidence type="ECO:0000256" key="5">
    <source>
        <dbReference type="SAM" id="MobiDB-lite"/>
    </source>
</evidence>
<dbReference type="GO" id="GO:0005886">
    <property type="term" value="C:plasma membrane"/>
    <property type="evidence" value="ECO:0007669"/>
    <property type="project" value="TreeGrafter"/>
</dbReference>
<dbReference type="Proteomes" id="UP000230002">
    <property type="component" value="Unassembled WGS sequence"/>
</dbReference>
<dbReference type="Gene3D" id="1.20.1250.20">
    <property type="entry name" value="MFS general substrate transporter like domains"/>
    <property type="match status" value="1"/>
</dbReference>
<name>A0A2G8RXE5_9APHY</name>
<dbReference type="OrthoDB" id="2799400at2759"/>
<sequence length="234" mass="25407">MASNMMAIAMEDLNDSTASLFSRRDMVDDVNSTPTRQPRDAHHQSDIEPIPSSQRGLTFWMVFVSTLLVDMLSAIDLTAVATTLPTIVEKLHGDDFIWAGGAYTIASTAILPLVGGLVEGFGRKSILLTFICFFCVGRSTPVGQSNIIRRYLPYGVQPPWIRLRSVASFERAAVERSSTLIVGLDGGAVARFAQLSAEPPSSEARLLSPSPRTPTREPAHAAPSIIRYGSETAW</sequence>
<evidence type="ECO:0000256" key="6">
    <source>
        <dbReference type="SAM" id="Phobius"/>
    </source>
</evidence>
<comment type="caution">
    <text evidence="7">The sequence shown here is derived from an EMBL/GenBank/DDBJ whole genome shotgun (WGS) entry which is preliminary data.</text>
</comment>
<accession>A0A2G8RXE5</accession>
<keyword evidence="2 6" id="KW-0812">Transmembrane</keyword>
<dbReference type="PANTHER" id="PTHR23501">
    <property type="entry name" value="MAJOR FACILITATOR SUPERFAMILY"/>
    <property type="match status" value="1"/>
</dbReference>
<reference evidence="7 8" key="1">
    <citation type="journal article" date="2015" name="Sci. Rep.">
        <title>Chromosome-level genome map provides insights into diverse defense mechanisms in the medicinal fungus Ganoderma sinense.</title>
        <authorList>
            <person name="Zhu Y."/>
            <person name="Xu J."/>
            <person name="Sun C."/>
            <person name="Zhou S."/>
            <person name="Xu H."/>
            <person name="Nelson D.R."/>
            <person name="Qian J."/>
            <person name="Song J."/>
            <person name="Luo H."/>
            <person name="Xiang L."/>
            <person name="Li Y."/>
            <person name="Xu Z."/>
            <person name="Ji A."/>
            <person name="Wang L."/>
            <person name="Lu S."/>
            <person name="Hayward A."/>
            <person name="Sun W."/>
            <person name="Li X."/>
            <person name="Schwartz D.C."/>
            <person name="Wang Y."/>
            <person name="Chen S."/>
        </authorList>
    </citation>
    <scope>NUCLEOTIDE SEQUENCE [LARGE SCALE GENOMIC DNA]</scope>
    <source>
        <strain evidence="7 8">ZZ0214-1</strain>
    </source>
</reference>
<organism evidence="7 8">
    <name type="scientific">Ganoderma sinense ZZ0214-1</name>
    <dbReference type="NCBI Taxonomy" id="1077348"/>
    <lineage>
        <taxon>Eukaryota</taxon>
        <taxon>Fungi</taxon>
        <taxon>Dikarya</taxon>
        <taxon>Basidiomycota</taxon>
        <taxon>Agaricomycotina</taxon>
        <taxon>Agaricomycetes</taxon>
        <taxon>Polyporales</taxon>
        <taxon>Polyporaceae</taxon>
        <taxon>Ganoderma</taxon>
    </lineage>
</organism>
<dbReference type="EMBL" id="AYKW01000045">
    <property type="protein sequence ID" value="PIL26157.1"/>
    <property type="molecule type" value="Genomic_DNA"/>
</dbReference>
<comment type="subcellular location">
    <subcellularLocation>
        <location evidence="1">Membrane</location>
        <topology evidence="1">Multi-pass membrane protein</topology>
    </subcellularLocation>
</comment>
<feature type="transmembrane region" description="Helical" evidence="6">
    <location>
        <begin position="59"/>
        <end position="84"/>
    </location>
</feature>
<feature type="transmembrane region" description="Helical" evidence="6">
    <location>
        <begin position="96"/>
        <end position="118"/>
    </location>
</feature>
<dbReference type="AlphaFoldDB" id="A0A2G8RXE5"/>
<keyword evidence="8" id="KW-1185">Reference proteome</keyword>
<keyword evidence="4 6" id="KW-0472">Membrane</keyword>
<protein>
    <recommendedName>
        <fullName evidence="9">MFS general substrate transporter</fullName>
    </recommendedName>
</protein>
<dbReference type="PANTHER" id="PTHR23501:SF102">
    <property type="entry name" value="DRUG TRANSPORTER, PUTATIVE (AFU_ORTHOLOGUE AFUA_3G08530)-RELATED"/>
    <property type="match status" value="1"/>
</dbReference>
<evidence type="ECO:0000256" key="3">
    <source>
        <dbReference type="ARBA" id="ARBA00022989"/>
    </source>
</evidence>
<feature type="region of interest" description="Disordered" evidence="5">
    <location>
        <begin position="28"/>
        <end position="47"/>
    </location>
</feature>
<feature type="region of interest" description="Disordered" evidence="5">
    <location>
        <begin position="200"/>
        <end position="222"/>
    </location>
</feature>
<evidence type="ECO:0000256" key="4">
    <source>
        <dbReference type="ARBA" id="ARBA00023136"/>
    </source>
</evidence>
<evidence type="ECO:0000313" key="8">
    <source>
        <dbReference type="Proteomes" id="UP000230002"/>
    </source>
</evidence>
<feature type="compositionally biased region" description="Basic and acidic residues" evidence="5">
    <location>
        <begin position="37"/>
        <end position="46"/>
    </location>
</feature>
<keyword evidence="3 6" id="KW-1133">Transmembrane helix</keyword>
<proteinExistence type="predicted"/>
<evidence type="ECO:0000256" key="2">
    <source>
        <dbReference type="ARBA" id="ARBA00022692"/>
    </source>
</evidence>
<evidence type="ECO:0000256" key="1">
    <source>
        <dbReference type="ARBA" id="ARBA00004141"/>
    </source>
</evidence>
<dbReference type="SUPFAM" id="SSF103473">
    <property type="entry name" value="MFS general substrate transporter"/>
    <property type="match status" value="1"/>
</dbReference>
<dbReference type="STRING" id="1077348.A0A2G8RXE5"/>
<evidence type="ECO:0000313" key="7">
    <source>
        <dbReference type="EMBL" id="PIL26157.1"/>
    </source>
</evidence>
<evidence type="ECO:0008006" key="9">
    <source>
        <dbReference type="Google" id="ProtNLM"/>
    </source>
</evidence>
<dbReference type="GO" id="GO:0022857">
    <property type="term" value="F:transmembrane transporter activity"/>
    <property type="evidence" value="ECO:0007669"/>
    <property type="project" value="TreeGrafter"/>
</dbReference>
<gene>
    <name evidence="7" type="ORF">GSI_11912</name>
</gene>